<dbReference type="Proteomes" id="UP000236291">
    <property type="component" value="Unassembled WGS sequence"/>
</dbReference>
<evidence type="ECO:0000313" key="2">
    <source>
        <dbReference type="Proteomes" id="UP000236291"/>
    </source>
</evidence>
<proteinExistence type="predicted"/>
<protein>
    <submittedName>
        <fullName evidence="1">Uncharacterized protein</fullName>
    </submittedName>
</protein>
<reference evidence="1 2" key="2">
    <citation type="journal article" date="2017" name="Front. Plant Sci.">
        <title>Gene Classification and Mining of Molecular Markers Useful in Red Clover (Trifolium pratense) Breeding.</title>
        <authorList>
            <person name="Istvanek J."/>
            <person name="Dluhosova J."/>
            <person name="Dluhos P."/>
            <person name="Patkova L."/>
            <person name="Nedelnik J."/>
            <person name="Repkova J."/>
        </authorList>
    </citation>
    <scope>NUCLEOTIDE SEQUENCE [LARGE SCALE GENOMIC DNA]</scope>
    <source>
        <strain evidence="2">cv. Tatra</strain>
        <tissue evidence="1">Young leaves</tissue>
    </source>
</reference>
<name>A0A2K3KIQ5_TRIPR</name>
<dbReference type="AlphaFoldDB" id="A0A2K3KIQ5"/>
<feature type="non-terminal residue" evidence="1">
    <location>
        <position position="47"/>
    </location>
</feature>
<comment type="caution">
    <text evidence="1">The sequence shown here is derived from an EMBL/GenBank/DDBJ whole genome shotgun (WGS) entry which is preliminary data.</text>
</comment>
<dbReference type="EMBL" id="ASHM01189782">
    <property type="protein sequence ID" value="PNX66160.1"/>
    <property type="molecule type" value="Genomic_DNA"/>
</dbReference>
<gene>
    <name evidence="1" type="ORF">L195_g062925</name>
</gene>
<reference evidence="1 2" key="1">
    <citation type="journal article" date="2014" name="Am. J. Bot.">
        <title>Genome assembly and annotation for red clover (Trifolium pratense; Fabaceae).</title>
        <authorList>
            <person name="Istvanek J."/>
            <person name="Jaros M."/>
            <person name="Krenek A."/>
            <person name="Repkova J."/>
        </authorList>
    </citation>
    <scope>NUCLEOTIDE SEQUENCE [LARGE SCALE GENOMIC DNA]</scope>
    <source>
        <strain evidence="2">cv. Tatra</strain>
        <tissue evidence="1">Young leaves</tissue>
    </source>
</reference>
<evidence type="ECO:0000313" key="1">
    <source>
        <dbReference type="EMBL" id="PNX66160.1"/>
    </source>
</evidence>
<accession>A0A2K3KIQ5</accession>
<organism evidence="1 2">
    <name type="scientific">Trifolium pratense</name>
    <name type="common">Red clover</name>
    <dbReference type="NCBI Taxonomy" id="57577"/>
    <lineage>
        <taxon>Eukaryota</taxon>
        <taxon>Viridiplantae</taxon>
        <taxon>Streptophyta</taxon>
        <taxon>Embryophyta</taxon>
        <taxon>Tracheophyta</taxon>
        <taxon>Spermatophyta</taxon>
        <taxon>Magnoliopsida</taxon>
        <taxon>eudicotyledons</taxon>
        <taxon>Gunneridae</taxon>
        <taxon>Pentapetalae</taxon>
        <taxon>rosids</taxon>
        <taxon>fabids</taxon>
        <taxon>Fabales</taxon>
        <taxon>Fabaceae</taxon>
        <taxon>Papilionoideae</taxon>
        <taxon>50 kb inversion clade</taxon>
        <taxon>NPAAA clade</taxon>
        <taxon>Hologalegina</taxon>
        <taxon>IRL clade</taxon>
        <taxon>Trifolieae</taxon>
        <taxon>Trifolium</taxon>
    </lineage>
</organism>
<sequence length="47" mass="5385">MDLISLLADCFPLLEELDLSNPNGFMNSYKFSKDYETLSLALSKLRK</sequence>